<evidence type="ECO:0000313" key="1">
    <source>
        <dbReference type="EMBL" id="KAI9899990.1"/>
    </source>
</evidence>
<name>A0ACC0V252_9HYPO</name>
<reference evidence="1" key="1">
    <citation type="submission" date="2022-10" db="EMBL/GenBank/DDBJ databases">
        <title>Complete Genome of Trichothecium roseum strain YXFP-22015, a Plant Pathogen Isolated from Citrus.</title>
        <authorList>
            <person name="Wang Y."/>
            <person name="Zhu L."/>
        </authorList>
    </citation>
    <scope>NUCLEOTIDE SEQUENCE</scope>
    <source>
        <strain evidence="1">YXFP-22015</strain>
    </source>
</reference>
<protein>
    <submittedName>
        <fullName evidence="1">Uncharacterized protein</fullName>
    </submittedName>
</protein>
<accession>A0ACC0V252</accession>
<dbReference type="Proteomes" id="UP001163324">
    <property type="component" value="Chromosome 4"/>
</dbReference>
<proteinExistence type="predicted"/>
<sequence length="591" mass="63871">MKPTTERIVDGSSSDDSGLTSQSGGLPGGIYGPSPLREVQVLRPLSSDGQEAAPDQSNNQREEVRGQQNDPNKPVAWKDLPCKDQLVVITLARLSEPLVQTSLQAYLFYQLKWFDNSLPDSTISSQAGALHACFMGAQFLTAMLWGRIGDSRRFGRKSVLLIGLLGTSLSSLGFGFSTTFWQALFFRTLGGATNGNIGVMRTMISEIIREKKFQARAFILLPMTFNIGIIVGPILGGLLSDPAGSYPDLFGDVAFFKSFPYATPNIVSALFLLSAAAAVWLFLEETHDALRDGPPDFGRRIGQKLSSILRGRRSGYSTVPTSDVDPDLDEASGVATTPVKQGKRYTQTLPFKRIFTRNVSITLFAYFLMTAHVGTFNSLWFVFLSTPTWDPATSEHPVRHLPFRFTGGLGLQPQSVGFAMAILGVVGITMQLLIYPALSARLGTLRSWKYFLPCFPLVYFLVPYLSVVPSTTEPPAPKTGPAVWAALVAVLAIHVLGRTFALPSATILINNCTPHPSVLGTIHGLGQSVSSGARTVGPIIGGVVYGLGLNAGVVGLMWWILSGLAVCGFVASQFVKEGDGHEIWLEGDEDF</sequence>
<comment type="caution">
    <text evidence="1">The sequence shown here is derived from an EMBL/GenBank/DDBJ whole genome shotgun (WGS) entry which is preliminary data.</text>
</comment>
<evidence type="ECO:0000313" key="2">
    <source>
        <dbReference type="Proteomes" id="UP001163324"/>
    </source>
</evidence>
<dbReference type="EMBL" id="CM047943">
    <property type="protein sequence ID" value="KAI9899990.1"/>
    <property type="molecule type" value="Genomic_DNA"/>
</dbReference>
<gene>
    <name evidence="1" type="ORF">N3K66_004252</name>
</gene>
<organism evidence="1 2">
    <name type="scientific">Trichothecium roseum</name>
    <dbReference type="NCBI Taxonomy" id="47278"/>
    <lineage>
        <taxon>Eukaryota</taxon>
        <taxon>Fungi</taxon>
        <taxon>Dikarya</taxon>
        <taxon>Ascomycota</taxon>
        <taxon>Pezizomycotina</taxon>
        <taxon>Sordariomycetes</taxon>
        <taxon>Hypocreomycetidae</taxon>
        <taxon>Hypocreales</taxon>
        <taxon>Hypocreales incertae sedis</taxon>
        <taxon>Trichothecium</taxon>
    </lineage>
</organism>
<keyword evidence="2" id="KW-1185">Reference proteome</keyword>